<keyword evidence="6" id="KW-1185">Reference proteome</keyword>
<name>A0ABT6X869_9BURK</name>
<dbReference type="SUPFAM" id="SSF53187">
    <property type="entry name" value="Zn-dependent exopeptidases"/>
    <property type="match status" value="1"/>
</dbReference>
<feature type="domain" description="MurNAc-LAA" evidence="4">
    <location>
        <begin position="59"/>
        <end position="170"/>
    </location>
</feature>
<dbReference type="InterPro" id="IPR002508">
    <property type="entry name" value="MurNAc-LAA_cat"/>
</dbReference>
<dbReference type="PANTHER" id="PTHR30404:SF0">
    <property type="entry name" value="N-ACETYLMURAMOYL-L-ALANINE AMIDASE AMIC"/>
    <property type="match status" value="1"/>
</dbReference>
<comment type="caution">
    <text evidence="5">The sequence shown here is derived from an EMBL/GenBank/DDBJ whole genome shotgun (WGS) entry which is preliminary data.</text>
</comment>
<dbReference type="GO" id="GO:0008745">
    <property type="term" value="F:N-acetylmuramoyl-L-alanine amidase activity"/>
    <property type="evidence" value="ECO:0007669"/>
    <property type="project" value="UniProtKB-EC"/>
</dbReference>
<sequence>MKYLISAGHSSADPGACAHGHTEAAIALDMRDLVAKRLLEMRHTVLMDGNIAENLPLQTAIALINGTDLAVELHCNAAVNAQASGVEVIAPAHLKLVAQRIARAIAAETGQKLRGQLGWIDQAQSARGRLGFIEAGGLIVEMVFISNAADLRAFLADKERVAMAIAGAMCAYEVAS</sequence>
<accession>A0ABT6X869</accession>
<gene>
    <name evidence="5" type="ORF">QLQ16_10700</name>
</gene>
<dbReference type="RefSeq" id="WP_283224679.1">
    <property type="nucleotide sequence ID" value="NZ_JASGBH010000007.1"/>
</dbReference>
<dbReference type="SMART" id="SM00646">
    <property type="entry name" value="Ami_3"/>
    <property type="match status" value="1"/>
</dbReference>
<dbReference type="EC" id="3.5.1.28" evidence="2"/>
<evidence type="ECO:0000259" key="4">
    <source>
        <dbReference type="SMART" id="SM00646"/>
    </source>
</evidence>
<evidence type="ECO:0000256" key="2">
    <source>
        <dbReference type="ARBA" id="ARBA00011901"/>
    </source>
</evidence>
<dbReference type="Pfam" id="PF01520">
    <property type="entry name" value="Amidase_3"/>
    <property type="match status" value="1"/>
</dbReference>
<dbReference type="PANTHER" id="PTHR30404">
    <property type="entry name" value="N-ACETYLMURAMOYL-L-ALANINE AMIDASE"/>
    <property type="match status" value="1"/>
</dbReference>
<proteinExistence type="predicted"/>
<dbReference type="InterPro" id="IPR050695">
    <property type="entry name" value="N-acetylmuramoyl_amidase_3"/>
</dbReference>
<dbReference type="EMBL" id="JASGBH010000007">
    <property type="protein sequence ID" value="MDI9234305.1"/>
    <property type="molecule type" value="Genomic_DNA"/>
</dbReference>
<dbReference type="Proteomes" id="UP001431902">
    <property type="component" value="Unassembled WGS sequence"/>
</dbReference>
<evidence type="ECO:0000256" key="3">
    <source>
        <dbReference type="ARBA" id="ARBA00022801"/>
    </source>
</evidence>
<evidence type="ECO:0000313" key="5">
    <source>
        <dbReference type="EMBL" id="MDI9234305.1"/>
    </source>
</evidence>
<dbReference type="CDD" id="cd02696">
    <property type="entry name" value="MurNAc-LAA"/>
    <property type="match status" value="1"/>
</dbReference>
<evidence type="ECO:0000313" key="6">
    <source>
        <dbReference type="Proteomes" id="UP001431902"/>
    </source>
</evidence>
<keyword evidence="3 5" id="KW-0378">Hydrolase</keyword>
<dbReference type="Gene3D" id="3.40.630.40">
    <property type="entry name" value="Zn-dependent exopeptidases"/>
    <property type="match status" value="1"/>
</dbReference>
<evidence type="ECO:0000256" key="1">
    <source>
        <dbReference type="ARBA" id="ARBA00001561"/>
    </source>
</evidence>
<comment type="catalytic activity">
    <reaction evidence="1">
        <text>Hydrolyzes the link between N-acetylmuramoyl residues and L-amino acid residues in certain cell-wall glycopeptides.</text>
        <dbReference type="EC" id="3.5.1.28"/>
    </reaction>
</comment>
<reference evidence="5" key="1">
    <citation type="submission" date="2023-05" db="EMBL/GenBank/DDBJ databases">
        <title>Limnohabitans sp. strain HM2-2 Genome sequencing and assembly.</title>
        <authorList>
            <person name="Jung Y."/>
        </authorList>
    </citation>
    <scope>NUCLEOTIDE SEQUENCE</scope>
    <source>
        <strain evidence="5">HM2-2</strain>
    </source>
</reference>
<protein>
    <recommendedName>
        <fullName evidence="2">N-acetylmuramoyl-L-alanine amidase</fullName>
        <ecNumber evidence="2">3.5.1.28</ecNumber>
    </recommendedName>
</protein>
<organism evidence="5 6">
    <name type="scientific">Limnohabitans lacus</name>
    <dbReference type="NCBI Taxonomy" id="3045173"/>
    <lineage>
        <taxon>Bacteria</taxon>
        <taxon>Pseudomonadati</taxon>
        <taxon>Pseudomonadota</taxon>
        <taxon>Betaproteobacteria</taxon>
        <taxon>Burkholderiales</taxon>
        <taxon>Comamonadaceae</taxon>
        <taxon>Limnohabitans</taxon>
    </lineage>
</organism>